<dbReference type="RefSeq" id="WP_152193306.1">
    <property type="nucleotide sequence ID" value="NZ_VUKD01000001.1"/>
</dbReference>
<evidence type="ECO:0000259" key="3">
    <source>
        <dbReference type="Pfam" id="PF00326"/>
    </source>
</evidence>
<dbReference type="PANTHER" id="PTHR22946">
    <property type="entry name" value="DIENELACTONE HYDROLASE DOMAIN-CONTAINING PROTEIN-RELATED"/>
    <property type="match status" value="1"/>
</dbReference>
<comment type="similarity">
    <text evidence="1">Belongs to the AB hydrolase superfamily.</text>
</comment>
<sequence>MEREREWWTDRLGAVPDPRGGWDVGPERPADDPAPRTWREQDIVLHSHGSDLTATLLSPGRPGAPATPGPAVVVPFYDVAAVLGRPSARTHHAPPVPGNAFAPHLAAHGLAVLAVPWWFEAVVPPDAPRDLAGRYGPPAERHRVEQPMTALGRSVGDLMLAVDALRAQPSVDPDRIGVLGHSLGGKLALHLTALDRRVAAGVAHEPGLGLAHSNWDAPWYLGDRVPRDRDLDEVLALVAPRPFLLVGGGDSDGEHNRDLVERARRSWEEAPGLDVLQHDGGHPVPAHVQAACVTWLRDRLGPGV</sequence>
<feature type="compositionally biased region" description="Basic and acidic residues" evidence="2">
    <location>
        <begin position="25"/>
        <end position="35"/>
    </location>
</feature>
<dbReference type="EMBL" id="WHPC01000012">
    <property type="protein sequence ID" value="MPV36451.1"/>
    <property type="molecule type" value="Genomic_DNA"/>
</dbReference>
<dbReference type="InterPro" id="IPR001375">
    <property type="entry name" value="Peptidase_S9_cat"/>
</dbReference>
<gene>
    <name evidence="4" type="ORF">GB881_05185</name>
</gene>
<evidence type="ECO:0000313" key="4">
    <source>
        <dbReference type="EMBL" id="MPV36451.1"/>
    </source>
</evidence>
<comment type="caution">
    <text evidence="4">The sequence shown here is derived from an EMBL/GenBank/DDBJ whole genome shotgun (WGS) entry which is preliminary data.</text>
</comment>
<dbReference type="InterPro" id="IPR029058">
    <property type="entry name" value="AB_hydrolase_fold"/>
</dbReference>
<feature type="region of interest" description="Disordered" evidence="2">
    <location>
        <begin position="1"/>
        <end position="35"/>
    </location>
</feature>
<dbReference type="InterPro" id="IPR050261">
    <property type="entry name" value="FrsA_esterase"/>
</dbReference>
<dbReference type="SUPFAM" id="SSF53474">
    <property type="entry name" value="alpha/beta-Hydrolases"/>
    <property type="match status" value="1"/>
</dbReference>
<evidence type="ECO:0000256" key="1">
    <source>
        <dbReference type="ARBA" id="ARBA00008645"/>
    </source>
</evidence>
<dbReference type="Pfam" id="PF00326">
    <property type="entry name" value="Peptidase_S9"/>
    <property type="match status" value="1"/>
</dbReference>
<dbReference type="OrthoDB" id="3366509at2"/>
<reference evidence="4 5" key="1">
    <citation type="submission" date="2019-10" db="EMBL/GenBank/DDBJ databases">
        <title>Georgenia wutianyii sp. nov. and Georgenia yuyongxinii sp. nov. isolated from plateau pika (Ochotona curzoniae) in the Qinghai-Tibet plateau of China.</title>
        <authorList>
            <person name="Tian Z."/>
        </authorList>
    </citation>
    <scope>NUCLEOTIDE SEQUENCE [LARGE SCALE GENOMIC DNA]</scope>
    <source>
        <strain evidence="4 5">JCM 19765</strain>
    </source>
</reference>
<dbReference type="GO" id="GO:0006508">
    <property type="term" value="P:proteolysis"/>
    <property type="evidence" value="ECO:0007669"/>
    <property type="project" value="InterPro"/>
</dbReference>
<dbReference type="AlphaFoldDB" id="A0A6N7EGC9"/>
<dbReference type="Proteomes" id="UP000437709">
    <property type="component" value="Unassembled WGS sequence"/>
</dbReference>
<feature type="domain" description="Peptidase S9 prolyl oligopeptidase catalytic" evidence="3">
    <location>
        <begin position="154"/>
        <end position="216"/>
    </location>
</feature>
<dbReference type="GO" id="GO:0008236">
    <property type="term" value="F:serine-type peptidase activity"/>
    <property type="evidence" value="ECO:0007669"/>
    <property type="project" value="InterPro"/>
</dbReference>
<keyword evidence="5" id="KW-1185">Reference proteome</keyword>
<name>A0A6N7EGC9_9MICO</name>
<dbReference type="Gene3D" id="3.40.50.1820">
    <property type="entry name" value="alpha/beta hydrolase"/>
    <property type="match status" value="1"/>
</dbReference>
<proteinExistence type="inferred from homology"/>
<protein>
    <submittedName>
        <fullName evidence="4">Prolyl oligopeptidase family serine peptidase</fullName>
    </submittedName>
</protein>
<organism evidence="4 5">
    <name type="scientific">Georgenia subflava</name>
    <dbReference type="NCBI Taxonomy" id="1622177"/>
    <lineage>
        <taxon>Bacteria</taxon>
        <taxon>Bacillati</taxon>
        <taxon>Actinomycetota</taxon>
        <taxon>Actinomycetes</taxon>
        <taxon>Micrococcales</taxon>
        <taxon>Bogoriellaceae</taxon>
        <taxon>Georgenia</taxon>
    </lineage>
</organism>
<accession>A0A6N7EGC9</accession>
<evidence type="ECO:0000256" key="2">
    <source>
        <dbReference type="SAM" id="MobiDB-lite"/>
    </source>
</evidence>
<evidence type="ECO:0000313" key="5">
    <source>
        <dbReference type="Proteomes" id="UP000437709"/>
    </source>
</evidence>